<evidence type="ECO:0000313" key="2">
    <source>
        <dbReference type="EMBL" id="KEQ56657.1"/>
    </source>
</evidence>
<organism evidence="2 3">
    <name type="scientific">Marine Group I thaumarchaeote SCGC AAA799-N04</name>
    <dbReference type="NCBI Taxonomy" id="1502293"/>
    <lineage>
        <taxon>Archaea</taxon>
        <taxon>Nitrososphaerota</taxon>
        <taxon>Marine Group I</taxon>
    </lineage>
</organism>
<reference evidence="2 3" key="1">
    <citation type="submission" date="2014-06" db="EMBL/GenBank/DDBJ databases">
        <authorList>
            <person name="Ngugi D.K."/>
            <person name="Blom J."/>
            <person name="Alam I."/>
            <person name="Rashid M."/>
            <person name="Ba Alawi W."/>
            <person name="Zhang G."/>
            <person name="Hikmawan T."/>
            <person name="Guan Y."/>
            <person name="Antunes A."/>
            <person name="Siam R."/>
            <person name="ElDorry H."/>
            <person name="Bajic V."/>
            <person name="Stingl U."/>
        </authorList>
    </citation>
    <scope>NUCLEOTIDE SEQUENCE [LARGE SCALE GENOMIC DNA]</scope>
    <source>
        <strain evidence="2">SCGC AAA799-N04</strain>
    </source>
</reference>
<feature type="region of interest" description="Disordered" evidence="1">
    <location>
        <begin position="1"/>
        <end position="25"/>
    </location>
</feature>
<dbReference type="EMBL" id="JOKN01000012">
    <property type="protein sequence ID" value="KEQ56657.1"/>
    <property type="molecule type" value="Genomic_DNA"/>
</dbReference>
<proteinExistence type="predicted"/>
<dbReference type="AlphaFoldDB" id="A0A081RN84"/>
<gene>
    <name evidence="2" type="ORF">AAA799N04_00854</name>
</gene>
<sequence length="40" mass="4614">MEKKKDEKEAYVTDDPTKADAKSQEDLAREAIKKFKSLNN</sequence>
<protein>
    <submittedName>
        <fullName evidence="2">Uncharacterized protein</fullName>
    </submittedName>
</protein>
<evidence type="ECO:0000256" key="1">
    <source>
        <dbReference type="SAM" id="MobiDB-lite"/>
    </source>
</evidence>
<accession>A0A081RN84</accession>
<name>A0A081RN84_9ARCH</name>
<evidence type="ECO:0000313" key="3">
    <source>
        <dbReference type="Proteomes" id="UP000028059"/>
    </source>
</evidence>
<comment type="caution">
    <text evidence="2">The sequence shown here is derived from an EMBL/GenBank/DDBJ whole genome shotgun (WGS) entry which is preliminary data.</text>
</comment>
<dbReference type="PATRIC" id="fig|1502293.3.peg.782"/>
<keyword evidence="3" id="KW-1185">Reference proteome</keyword>
<dbReference type="Proteomes" id="UP000028059">
    <property type="component" value="Unassembled WGS sequence"/>
</dbReference>